<evidence type="ECO:0000256" key="11">
    <source>
        <dbReference type="ARBA" id="ARBA00022840"/>
    </source>
</evidence>
<keyword evidence="7 16" id="KW-0963">Cytoplasm</keyword>
<feature type="binding site" evidence="16">
    <location>
        <position position="136"/>
    </location>
    <ligand>
        <name>ATP</name>
        <dbReference type="ChEBI" id="CHEBI:30616"/>
    </ligand>
</feature>
<dbReference type="InterPro" id="IPR004619">
    <property type="entry name" value="Type_III_PanK"/>
</dbReference>
<keyword evidence="16" id="KW-0479">Metal-binding</keyword>
<sequence>MNKKLVLVVDIGNTNFTFGAFEGKEQKATFRMMSQNARTSDEYGIQLIAMLSANGINKEDIEGIIVASVVPQVMHAFISALIKYIGIRPYIVGPGIKTGIKITTENPKEIGPDLIVDAVAGFELYGGPVMVIDFGTATTYEIINEKGEFFTGVISPGIRISAKALWQDTAKLPEIEIRKPASILAKETISSMQAGLMYGQIGQTKYIISRMKEESGLSDMKVVATGGLGRVLVDDIPEIDVYNPALTLEGLRILYEKNRKVKPTESDYEDNAN</sequence>
<dbReference type="UniPathway" id="UPA00241">
    <property type="reaction ID" value="UER00352"/>
</dbReference>
<dbReference type="GO" id="GO:0015937">
    <property type="term" value="P:coenzyme A biosynthetic process"/>
    <property type="evidence" value="ECO:0007669"/>
    <property type="project" value="UniProtKB-UniRule"/>
</dbReference>
<name>A0A1H9RQD9_BUTFI</name>
<comment type="function">
    <text evidence="16">Catalyzes the phosphorylation of pantothenate (Pan), the first step in CoA biosynthesis.</text>
</comment>
<evidence type="ECO:0000256" key="2">
    <source>
        <dbReference type="ARBA" id="ARBA00001958"/>
    </source>
</evidence>
<dbReference type="SUPFAM" id="SSF53067">
    <property type="entry name" value="Actin-like ATPase domain"/>
    <property type="match status" value="2"/>
</dbReference>
<dbReference type="PANTHER" id="PTHR34265:SF1">
    <property type="entry name" value="TYPE III PANTOTHENATE KINASE"/>
    <property type="match status" value="1"/>
</dbReference>
<reference evidence="17 18" key="1">
    <citation type="submission" date="2016-10" db="EMBL/GenBank/DDBJ databases">
        <authorList>
            <person name="de Groot N.N."/>
        </authorList>
    </citation>
    <scope>NUCLEOTIDE SEQUENCE [LARGE SCALE GENOMIC DNA]</scope>
    <source>
        <strain evidence="17 18">AR40</strain>
    </source>
</reference>
<feature type="active site" description="Proton acceptor" evidence="16">
    <location>
        <position position="113"/>
    </location>
</feature>
<comment type="subunit">
    <text evidence="5 16">Homodimer.</text>
</comment>
<dbReference type="GO" id="GO:0004594">
    <property type="term" value="F:pantothenate kinase activity"/>
    <property type="evidence" value="ECO:0007669"/>
    <property type="project" value="UniProtKB-UniRule"/>
</dbReference>
<keyword evidence="10 16" id="KW-0418">Kinase</keyword>
<comment type="caution">
    <text evidence="16">Lacks conserved residue(s) required for the propagation of feature annotation.</text>
</comment>
<evidence type="ECO:0000256" key="10">
    <source>
        <dbReference type="ARBA" id="ARBA00022777"/>
    </source>
</evidence>
<feature type="binding site" evidence="16">
    <location>
        <position position="133"/>
    </location>
    <ligand>
        <name>K(+)</name>
        <dbReference type="ChEBI" id="CHEBI:29103"/>
    </ligand>
</feature>
<accession>A0A1H9RQD9</accession>
<evidence type="ECO:0000256" key="15">
    <source>
        <dbReference type="ARBA" id="ARBA00040883"/>
    </source>
</evidence>
<evidence type="ECO:0000256" key="3">
    <source>
        <dbReference type="ARBA" id="ARBA00004496"/>
    </source>
</evidence>
<comment type="cofactor">
    <cofactor evidence="16">
        <name>NH4(+)</name>
        <dbReference type="ChEBI" id="CHEBI:28938"/>
    </cofactor>
    <cofactor evidence="16">
        <name>K(+)</name>
        <dbReference type="ChEBI" id="CHEBI:29103"/>
    </cofactor>
    <text evidence="16">A monovalent cation. Ammonium or potassium.</text>
</comment>
<comment type="similarity">
    <text evidence="14 16">Belongs to the type III pantothenate kinase family.</text>
</comment>
<dbReference type="Gene3D" id="3.30.420.40">
    <property type="match status" value="2"/>
</dbReference>
<comment type="subcellular location">
    <subcellularLocation>
        <location evidence="3 16">Cytoplasm</location>
    </subcellularLocation>
</comment>
<evidence type="ECO:0000256" key="7">
    <source>
        <dbReference type="ARBA" id="ARBA00022490"/>
    </source>
</evidence>
<dbReference type="EMBL" id="FOGJ01000010">
    <property type="protein sequence ID" value="SER74333.1"/>
    <property type="molecule type" value="Genomic_DNA"/>
</dbReference>
<proteinExistence type="inferred from homology"/>
<dbReference type="NCBIfam" id="NF009855">
    <property type="entry name" value="PRK13321.1"/>
    <property type="match status" value="1"/>
</dbReference>
<dbReference type="CDD" id="cd24015">
    <property type="entry name" value="ASKHA_NBD_PanK-III"/>
    <property type="match status" value="1"/>
</dbReference>
<evidence type="ECO:0000256" key="1">
    <source>
        <dbReference type="ARBA" id="ARBA00001206"/>
    </source>
</evidence>
<evidence type="ECO:0000313" key="17">
    <source>
        <dbReference type="EMBL" id="SER74333.1"/>
    </source>
</evidence>
<dbReference type="EC" id="2.7.1.33" evidence="6 16"/>
<evidence type="ECO:0000256" key="8">
    <source>
        <dbReference type="ARBA" id="ARBA00022679"/>
    </source>
</evidence>
<evidence type="ECO:0000256" key="4">
    <source>
        <dbReference type="ARBA" id="ARBA00005225"/>
    </source>
</evidence>
<evidence type="ECO:0000256" key="6">
    <source>
        <dbReference type="ARBA" id="ARBA00012102"/>
    </source>
</evidence>
<feature type="binding site" evidence="16">
    <location>
        <begin position="10"/>
        <end position="17"/>
    </location>
    <ligand>
        <name>ATP</name>
        <dbReference type="ChEBI" id="CHEBI:30616"/>
    </ligand>
</feature>
<feature type="binding site" evidence="16">
    <location>
        <begin position="111"/>
        <end position="114"/>
    </location>
    <ligand>
        <name>substrate</name>
    </ligand>
</feature>
<organism evidence="17 18">
    <name type="scientific">Butyrivibrio fibrisolvens</name>
    <dbReference type="NCBI Taxonomy" id="831"/>
    <lineage>
        <taxon>Bacteria</taxon>
        <taxon>Bacillati</taxon>
        <taxon>Bacillota</taxon>
        <taxon>Clostridia</taxon>
        <taxon>Lachnospirales</taxon>
        <taxon>Lachnospiraceae</taxon>
        <taxon>Butyrivibrio</taxon>
    </lineage>
</organism>
<keyword evidence="11 16" id="KW-0067">ATP-binding</keyword>
<dbReference type="NCBIfam" id="TIGR00671">
    <property type="entry name" value="baf"/>
    <property type="match status" value="1"/>
</dbReference>
<gene>
    <name evidence="16" type="primary">coaX</name>
    <name evidence="17" type="ORF">SAMN04487884_11049</name>
</gene>
<dbReference type="InterPro" id="IPR043129">
    <property type="entry name" value="ATPase_NBD"/>
</dbReference>
<dbReference type="GO" id="GO:0046872">
    <property type="term" value="F:metal ion binding"/>
    <property type="evidence" value="ECO:0007669"/>
    <property type="project" value="UniProtKB-KW"/>
</dbReference>
<dbReference type="HAMAP" id="MF_01274">
    <property type="entry name" value="Pantothen_kinase_3"/>
    <property type="match status" value="1"/>
</dbReference>
<evidence type="ECO:0000256" key="13">
    <source>
        <dbReference type="ARBA" id="ARBA00022993"/>
    </source>
</evidence>
<evidence type="ECO:0000256" key="12">
    <source>
        <dbReference type="ARBA" id="ARBA00022958"/>
    </source>
</evidence>
<dbReference type="Proteomes" id="UP000182584">
    <property type="component" value="Unassembled WGS sequence"/>
</dbReference>
<evidence type="ECO:0000256" key="5">
    <source>
        <dbReference type="ARBA" id="ARBA00011738"/>
    </source>
</evidence>
<evidence type="ECO:0000256" key="16">
    <source>
        <dbReference type="HAMAP-Rule" id="MF_01274"/>
    </source>
</evidence>
<keyword evidence="8 16" id="KW-0808">Transferase</keyword>
<comment type="pathway">
    <text evidence="4 16">Cofactor biosynthesis; coenzyme A biosynthesis; CoA from (R)-pantothenate: step 1/5.</text>
</comment>
<evidence type="ECO:0000313" key="18">
    <source>
        <dbReference type="Proteomes" id="UP000182584"/>
    </source>
</evidence>
<dbReference type="GO" id="GO:0005524">
    <property type="term" value="F:ATP binding"/>
    <property type="evidence" value="ECO:0007669"/>
    <property type="project" value="UniProtKB-UniRule"/>
</dbReference>
<evidence type="ECO:0000256" key="9">
    <source>
        <dbReference type="ARBA" id="ARBA00022741"/>
    </source>
</evidence>
<keyword evidence="13 16" id="KW-0173">Coenzyme A biosynthesis</keyword>
<evidence type="ECO:0000256" key="14">
    <source>
        <dbReference type="ARBA" id="ARBA00038036"/>
    </source>
</evidence>
<dbReference type="Pfam" id="PF03309">
    <property type="entry name" value="Pan_kinase"/>
    <property type="match status" value="1"/>
</dbReference>
<feature type="binding site" evidence="16">
    <location>
        <position position="188"/>
    </location>
    <ligand>
        <name>substrate</name>
    </ligand>
</feature>
<comment type="cofactor">
    <cofactor evidence="2">
        <name>K(+)</name>
        <dbReference type="ChEBI" id="CHEBI:29103"/>
    </cofactor>
</comment>
<keyword evidence="9 16" id="KW-0547">Nucleotide-binding</keyword>
<dbReference type="AlphaFoldDB" id="A0A1H9RQD9"/>
<dbReference type="eggNOG" id="COG1521">
    <property type="taxonomic scope" value="Bacteria"/>
</dbReference>
<dbReference type="GO" id="GO:0005737">
    <property type="term" value="C:cytoplasm"/>
    <property type="evidence" value="ECO:0007669"/>
    <property type="project" value="UniProtKB-SubCell"/>
</dbReference>
<comment type="catalytic activity">
    <reaction evidence="1 16">
        <text>(R)-pantothenate + ATP = (R)-4'-phosphopantothenate + ADP + H(+)</text>
        <dbReference type="Rhea" id="RHEA:16373"/>
        <dbReference type="ChEBI" id="CHEBI:10986"/>
        <dbReference type="ChEBI" id="CHEBI:15378"/>
        <dbReference type="ChEBI" id="CHEBI:29032"/>
        <dbReference type="ChEBI" id="CHEBI:30616"/>
        <dbReference type="ChEBI" id="CHEBI:456216"/>
        <dbReference type="EC" id="2.7.1.33"/>
    </reaction>
</comment>
<keyword evidence="12 16" id="KW-0630">Potassium</keyword>
<protein>
    <recommendedName>
        <fullName evidence="15 16">Type III pantothenate kinase</fullName>
        <ecNumber evidence="6 16">2.7.1.33</ecNumber>
    </recommendedName>
    <alternativeName>
        <fullName evidence="16">PanK-III</fullName>
    </alternativeName>
    <alternativeName>
        <fullName evidence="16">Pantothenic acid kinase</fullName>
    </alternativeName>
</protein>
<dbReference type="PANTHER" id="PTHR34265">
    <property type="entry name" value="TYPE III PANTOTHENATE KINASE"/>
    <property type="match status" value="1"/>
</dbReference>